<feature type="region of interest" description="Disordered" evidence="1">
    <location>
        <begin position="1"/>
        <end position="57"/>
    </location>
</feature>
<protein>
    <submittedName>
        <fullName evidence="2">Uncharacterized protein</fullName>
    </submittedName>
</protein>
<evidence type="ECO:0000256" key="1">
    <source>
        <dbReference type="SAM" id="MobiDB-lite"/>
    </source>
</evidence>
<gene>
    <name evidence="2" type="ORF">NDU88_000491</name>
</gene>
<keyword evidence="3" id="KW-1185">Reference proteome</keyword>
<dbReference type="EMBL" id="JANPWB010000011">
    <property type="protein sequence ID" value="KAJ1121985.1"/>
    <property type="molecule type" value="Genomic_DNA"/>
</dbReference>
<accession>A0AAV7P9V1</accession>
<dbReference type="AlphaFoldDB" id="A0AAV7P9V1"/>
<organism evidence="2 3">
    <name type="scientific">Pleurodeles waltl</name>
    <name type="common">Iberian ribbed newt</name>
    <dbReference type="NCBI Taxonomy" id="8319"/>
    <lineage>
        <taxon>Eukaryota</taxon>
        <taxon>Metazoa</taxon>
        <taxon>Chordata</taxon>
        <taxon>Craniata</taxon>
        <taxon>Vertebrata</taxon>
        <taxon>Euteleostomi</taxon>
        <taxon>Amphibia</taxon>
        <taxon>Batrachia</taxon>
        <taxon>Caudata</taxon>
        <taxon>Salamandroidea</taxon>
        <taxon>Salamandridae</taxon>
        <taxon>Pleurodelinae</taxon>
        <taxon>Pleurodeles</taxon>
    </lineage>
</organism>
<sequence length="86" mass="9878">MRRDRRGERTNKEDVELGESKEEEDVERAEESSKRSSEADRAWETEFPAEDGQMPKVAKIRGDVDNAGTGLFTKPEYLFLGVKRVM</sequence>
<proteinExistence type="predicted"/>
<dbReference type="Proteomes" id="UP001066276">
    <property type="component" value="Chromosome 7"/>
</dbReference>
<evidence type="ECO:0000313" key="2">
    <source>
        <dbReference type="EMBL" id="KAJ1121985.1"/>
    </source>
</evidence>
<name>A0AAV7P9V1_PLEWA</name>
<comment type="caution">
    <text evidence="2">The sequence shown here is derived from an EMBL/GenBank/DDBJ whole genome shotgun (WGS) entry which is preliminary data.</text>
</comment>
<feature type="compositionally biased region" description="Basic and acidic residues" evidence="1">
    <location>
        <begin position="1"/>
        <end position="20"/>
    </location>
</feature>
<feature type="compositionally biased region" description="Basic and acidic residues" evidence="1">
    <location>
        <begin position="29"/>
        <end position="44"/>
    </location>
</feature>
<evidence type="ECO:0000313" key="3">
    <source>
        <dbReference type="Proteomes" id="UP001066276"/>
    </source>
</evidence>
<reference evidence="2" key="1">
    <citation type="journal article" date="2022" name="bioRxiv">
        <title>Sequencing and chromosome-scale assembly of the giantPleurodeles waltlgenome.</title>
        <authorList>
            <person name="Brown T."/>
            <person name="Elewa A."/>
            <person name="Iarovenko S."/>
            <person name="Subramanian E."/>
            <person name="Araus A.J."/>
            <person name="Petzold A."/>
            <person name="Susuki M."/>
            <person name="Suzuki K.-i.T."/>
            <person name="Hayashi T."/>
            <person name="Toyoda A."/>
            <person name="Oliveira C."/>
            <person name="Osipova E."/>
            <person name="Leigh N.D."/>
            <person name="Simon A."/>
            <person name="Yun M.H."/>
        </authorList>
    </citation>
    <scope>NUCLEOTIDE SEQUENCE</scope>
    <source>
        <strain evidence="2">20211129_DDA</strain>
        <tissue evidence="2">Liver</tissue>
    </source>
</reference>